<gene>
    <name evidence="3" type="ORF">FC20_GL001449</name>
</gene>
<dbReference type="Pfam" id="PF03610">
    <property type="entry name" value="EIIA-man"/>
    <property type="match status" value="1"/>
</dbReference>
<proteinExistence type="predicted"/>
<dbReference type="Proteomes" id="UP000051074">
    <property type="component" value="Unassembled WGS sequence"/>
</dbReference>
<evidence type="ECO:0000259" key="2">
    <source>
        <dbReference type="PROSITE" id="PS51096"/>
    </source>
</evidence>
<keyword evidence="3" id="KW-0670">Pyruvate</keyword>
<dbReference type="PANTHER" id="PTHR33799:SF1">
    <property type="entry name" value="PTS SYSTEM MANNOSE-SPECIFIC EIIAB COMPONENT-RELATED"/>
    <property type="match status" value="1"/>
</dbReference>
<dbReference type="InterPro" id="IPR004701">
    <property type="entry name" value="PTS_EIIA_man-typ"/>
</dbReference>
<evidence type="ECO:0000313" key="4">
    <source>
        <dbReference type="Proteomes" id="UP000051074"/>
    </source>
</evidence>
<dbReference type="PATRIC" id="fig|1293597.4.peg.1545"/>
<keyword evidence="1" id="KW-0808">Transferase</keyword>
<dbReference type="Gene3D" id="3.40.50.510">
    <property type="entry name" value="Phosphotransferase system, mannose-type IIA component"/>
    <property type="match status" value="1"/>
</dbReference>
<evidence type="ECO:0000256" key="1">
    <source>
        <dbReference type="ARBA" id="ARBA00022679"/>
    </source>
</evidence>
<dbReference type="SUPFAM" id="SSF53062">
    <property type="entry name" value="PTS system fructose IIA component-like"/>
    <property type="match status" value="1"/>
</dbReference>
<sequence length="143" mass="15600">MVSHGKFAEGLKTSLEMFSSEADKRVFALGLHNGKSADEFKKEVKALLDEQNFTEDDEFMILADLIGGSPLTTFLSVAAEKGMLDRATVLGGMNFTLALTVVVSLDGMDRESLAQMALGEASQALKEYKLPSEDDEDDEEDEI</sequence>
<dbReference type="AlphaFoldDB" id="A0A0R1LXI5"/>
<comment type="caution">
    <text evidence="3">The sequence shown here is derived from an EMBL/GenBank/DDBJ whole genome shotgun (WGS) entry which is preliminary data.</text>
</comment>
<evidence type="ECO:0000313" key="3">
    <source>
        <dbReference type="EMBL" id="KRL00359.1"/>
    </source>
</evidence>
<dbReference type="EMBL" id="AZDU01000050">
    <property type="protein sequence ID" value="KRL00359.1"/>
    <property type="molecule type" value="Genomic_DNA"/>
</dbReference>
<reference evidence="3 4" key="1">
    <citation type="journal article" date="2015" name="Genome Announc.">
        <title>Expanding the biotechnology potential of lactobacilli through comparative genomics of 213 strains and associated genera.</title>
        <authorList>
            <person name="Sun Z."/>
            <person name="Harris H.M."/>
            <person name="McCann A."/>
            <person name="Guo C."/>
            <person name="Argimon S."/>
            <person name="Zhang W."/>
            <person name="Yang X."/>
            <person name="Jeffery I.B."/>
            <person name="Cooney J.C."/>
            <person name="Kagawa T.F."/>
            <person name="Liu W."/>
            <person name="Song Y."/>
            <person name="Salvetti E."/>
            <person name="Wrobel A."/>
            <person name="Rasinkangas P."/>
            <person name="Parkhill J."/>
            <person name="Rea M.C."/>
            <person name="O'Sullivan O."/>
            <person name="Ritari J."/>
            <person name="Douillard F.P."/>
            <person name="Paul Ross R."/>
            <person name="Yang R."/>
            <person name="Briner A.E."/>
            <person name="Felis G.E."/>
            <person name="de Vos W.M."/>
            <person name="Barrangou R."/>
            <person name="Klaenhammer T.R."/>
            <person name="Caufield P.W."/>
            <person name="Cui Y."/>
            <person name="Zhang H."/>
            <person name="O'Toole P.W."/>
        </authorList>
    </citation>
    <scope>NUCLEOTIDE SEQUENCE [LARGE SCALE GENOMIC DNA]</scope>
    <source>
        <strain evidence="3 4">DSM 19284</strain>
    </source>
</reference>
<dbReference type="PROSITE" id="PS51096">
    <property type="entry name" value="PTS_EIIA_TYPE_4"/>
    <property type="match status" value="1"/>
</dbReference>
<dbReference type="eggNOG" id="COG2893">
    <property type="taxonomic scope" value="Bacteria"/>
</dbReference>
<dbReference type="GO" id="GO:0016740">
    <property type="term" value="F:transferase activity"/>
    <property type="evidence" value="ECO:0007669"/>
    <property type="project" value="UniProtKB-KW"/>
</dbReference>
<organism evidence="3 4">
    <name type="scientific">Lactobacillus equicursoris DSM 19284 = JCM 14600 = CIP 110162</name>
    <dbReference type="NCBI Taxonomy" id="1293597"/>
    <lineage>
        <taxon>Bacteria</taxon>
        <taxon>Bacillati</taxon>
        <taxon>Bacillota</taxon>
        <taxon>Bacilli</taxon>
        <taxon>Lactobacillales</taxon>
        <taxon>Lactobacillaceae</taxon>
        <taxon>Lactobacillus</taxon>
    </lineage>
</organism>
<dbReference type="InterPro" id="IPR051471">
    <property type="entry name" value="Bacterial_PTS_sugar_comp"/>
</dbReference>
<dbReference type="GO" id="GO:0009401">
    <property type="term" value="P:phosphoenolpyruvate-dependent sugar phosphotransferase system"/>
    <property type="evidence" value="ECO:0007669"/>
    <property type="project" value="InterPro"/>
</dbReference>
<dbReference type="GO" id="GO:0016020">
    <property type="term" value="C:membrane"/>
    <property type="evidence" value="ECO:0007669"/>
    <property type="project" value="InterPro"/>
</dbReference>
<dbReference type="InterPro" id="IPR036662">
    <property type="entry name" value="PTS_EIIA_man-typ_sf"/>
</dbReference>
<feature type="domain" description="PTS EIIA type-4" evidence="2">
    <location>
        <begin position="1"/>
        <end position="125"/>
    </location>
</feature>
<keyword evidence="4" id="KW-1185">Reference proteome</keyword>
<accession>A0A0R1LXI5</accession>
<name>A0A0R1LXI5_9LACO</name>
<dbReference type="STRING" id="1293597.FC20_GL001449"/>
<protein>
    <submittedName>
        <fullName evidence="3">Phosphoenolpyruvate-dependent sugar PTS family porter EIIA, mannose specific</fullName>
    </submittedName>
</protein>
<dbReference type="PANTHER" id="PTHR33799">
    <property type="entry name" value="PTS PERMEASE-RELATED-RELATED"/>
    <property type="match status" value="1"/>
</dbReference>